<dbReference type="PANTHER" id="PTHR34563">
    <property type="entry name" value="BNACNNG33880D PROTEIN"/>
    <property type="match status" value="1"/>
</dbReference>
<dbReference type="Proteomes" id="UP000290289">
    <property type="component" value="Chromosome 13"/>
</dbReference>
<gene>
    <name evidence="1" type="ORF">DVH24_040529</name>
</gene>
<dbReference type="AlphaFoldDB" id="A0A498IB43"/>
<name>A0A498IB43_MALDO</name>
<comment type="caution">
    <text evidence="1">The sequence shown here is derived from an EMBL/GenBank/DDBJ whole genome shotgun (WGS) entry which is preliminary data.</text>
</comment>
<accession>A0A498IB43</accession>
<evidence type="ECO:0000313" key="2">
    <source>
        <dbReference type="Proteomes" id="UP000290289"/>
    </source>
</evidence>
<organism evidence="1 2">
    <name type="scientific">Malus domestica</name>
    <name type="common">Apple</name>
    <name type="synonym">Pyrus malus</name>
    <dbReference type="NCBI Taxonomy" id="3750"/>
    <lineage>
        <taxon>Eukaryota</taxon>
        <taxon>Viridiplantae</taxon>
        <taxon>Streptophyta</taxon>
        <taxon>Embryophyta</taxon>
        <taxon>Tracheophyta</taxon>
        <taxon>Spermatophyta</taxon>
        <taxon>Magnoliopsida</taxon>
        <taxon>eudicotyledons</taxon>
        <taxon>Gunneridae</taxon>
        <taxon>Pentapetalae</taxon>
        <taxon>rosids</taxon>
        <taxon>fabids</taxon>
        <taxon>Rosales</taxon>
        <taxon>Rosaceae</taxon>
        <taxon>Amygdaloideae</taxon>
        <taxon>Maleae</taxon>
        <taxon>Malus</taxon>
    </lineage>
</organism>
<sequence>MSLFLDQIGSSSMVMRSLIKLLGTLKSKLRFLNKINAYSEIEKTESMRMDMMHRKAQASIVPTLKNADYRRKKSHAHSR</sequence>
<dbReference type="EMBL" id="RDQH01000339">
    <property type="protein sequence ID" value="RXH79382.1"/>
    <property type="molecule type" value="Genomic_DNA"/>
</dbReference>
<protein>
    <submittedName>
        <fullName evidence="1">Uncharacterized protein</fullName>
    </submittedName>
</protein>
<keyword evidence="2" id="KW-1185">Reference proteome</keyword>
<dbReference type="PANTHER" id="PTHR34563:SF9">
    <property type="entry name" value="MADS-BOX DOMAIN-CONTAINING PROTEIN"/>
    <property type="match status" value="1"/>
</dbReference>
<reference evidence="1 2" key="1">
    <citation type="submission" date="2018-10" db="EMBL/GenBank/DDBJ databases">
        <title>A high-quality apple genome assembly.</title>
        <authorList>
            <person name="Hu J."/>
        </authorList>
    </citation>
    <scope>NUCLEOTIDE SEQUENCE [LARGE SCALE GENOMIC DNA]</scope>
    <source>
        <strain evidence="2">cv. HFTH1</strain>
        <tissue evidence="1">Young leaf</tissue>
    </source>
</reference>
<evidence type="ECO:0000313" key="1">
    <source>
        <dbReference type="EMBL" id="RXH79382.1"/>
    </source>
</evidence>
<proteinExistence type="predicted"/>